<accession>A0AA48KA49</accession>
<dbReference type="Proteomes" id="UP001238179">
    <property type="component" value="Chromosome"/>
</dbReference>
<comment type="subcellular location">
    <subcellularLocation>
        <location evidence="1 7">Cell membrane</location>
        <topology evidence="1 7">Multi-pass membrane protein</topology>
    </subcellularLocation>
</comment>
<keyword evidence="6 7" id="KW-0472">Membrane</keyword>
<keyword evidence="10" id="KW-1185">Reference proteome</keyword>
<feature type="transmembrane region" description="Helical" evidence="7">
    <location>
        <begin position="255"/>
        <end position="276"/>
    </location>
</feature>
<dbReference type="PROSITE" id="PS50928">
    <property type="entry name" value="ABC_TM1"/>
    <property type="match status" value="1"/>
</dbReference>
<name>A0AA48KA49_9BACT</name>
<dbReference type="Gene3D" id="1.10.3720.10">
    <property type="entry name" value="MetI-like"/>
    <property type="match status" value="1"/>
</dbReference>
<organism evidence="9 10">
    <name type="scientific">Mesoterricola silvestris</name>
    <dbReference type="NCBI Taxonomy" id="2927979"/>
    <lineage>
        <taxon>Bacteria</taxon>
        <taxon>Pseudomonadati</taxon>
        <taxon>Acidobacteriota</taxon>
        <taxon>Holophagae</taxon>
        <taxon>Holophagales</taxon>
        <taxon>Holophagaceae</taxon>
        <taxon>Mesoterricola</taxon>
    </lineage>
</organism>
<evidence type="ECO:0000313" key="9">
    <source>
        <dbReference type="EMBL" id="BDU74241.1"/>
    </source>
</evidence>
<evidence type="ECO:0000256" key="5">
    <source>
        <dbReference type="ARBA" id="ARBA00022989"/>
    </source>
</evidence>
<evidence type="ECO:0000256" key="6">
    <source>
        <dbReference type="ARBA" id="ARBA00023136"/>
    </source>
</evidence>
<dbReference type="KEGG" id="msil:METEAL_34150"/>
<keyword evidence="2 7" id="KW-0813">Transport</keyword>
<feature type="transmembrane region" description="Helical" evidence="7">
    <location>
        <begin position="7"/>
        <end position="26"/>
    </location>
</feature>
<evidence type="ECO:0000256" key="1">
    <source>
        <dbReference type="ARBA" id="ARBA00004651"/>
    </source>
</evidence>
<dbReference type="GO" id="GO:0005886">
    <property type="term" value="C:plasma membrane"/>
    <property type="evidence" value="ECO:0007669"/>
    <property type="project" value="UniProtKB-SubCell"/>
</dbReference>
<dbReference type="PANTHER" id="PTHR30465:SF0">
    <property type="entry name" value="OLIGOPEPTIDE TRANSPORT SYSTEM PERMEASE PROTEIN APPB"/>
    <property type="match status" value="1"/>
</dbReference>
<feature type="domain" description="ABC transmembrane type-1" evidence="8">
    <location>
        <begin position="85"/>
        <end position="276"/>
    </location>
</feature>
<proteinExistence type="inferred from homology"/>
<gene>
    <name evidence="9" type="ORF">METEAL_34150</name>
</gene>
<evidence type="ECO:0000256" key="3">
    <source>
        <dbReference type="ARBA" id="ARBA00022475"/>
    </source>
</evidence>
<sequence>MRILRDLAIIPIVAFLVQALVVRLPVPVNEDAKRPQVVSLQAQMERDLGKGRPLGFLRPWVKLARGEPLGNDQQGFDIGDLAAALGSSLRIGLLGLVLSLGWAYLYAWFRVRTRSRLDRRTLEVLPDLIYATPPFFFALALAIPLGTHLAGSRLPFEAAAALATALPAAAFFGQVLYGALAREMARPYILTARAKGLPEDRIVWRHAMPNATLTLLDGAVPKVTLLLTGSFIAERVFNIHGFGYLYVYAAEQRQAALVVVGTTVFAALLVLVSMAAQGLRAWLEPRP</sequence>
<reference evidence="10" key="1">
    <citation type="journal article" date="2023" name="Int. J. Syst. Evol. Microbiol.">
        <title>Mesoterricola silvestris gen. nov., sp. nov., Mesoterricola sediminis sp. nov., Geothrix oryzae sp. nov., Geothrix edaphica sp. nov., Geothrix rubra sp. nov., and Geothrix limicola sp. nov., six novel members of Acidobacteriota isolated from soils.</title>
        <authorList>
            <person name="Itoh H."/>
            <person name="Sugisawa Y."/>
            <person name="Mise K."/>
            <person name="Xu Z."/>
            <person name="Kuniyasu M."/>
            <person name="Ushijima N."/>
            <person name="Kawano K."/>
            <person name="Kobayashi E."/>
            <person name="Shiratori Y."/>
            <person name="Masuda Y."/>
            <person name="Senoo K."/>
        </authorList>
    </citation>
    <scope>NUCLEOTIDE SEQUENCE [LARGE SCALE GENOMIC DNA]</scope>
    <source>
        <strain evidence="10">W79</strain>
    </source>
</reference>
<dbReference type="Pfam" id="PF00528">
    <property type="entry name" value="BPD_transp_1"/>
    <property type="match status" value="1"/>
</dbReference>
<dbReference type="EMBL" id="AP027080">
    <property type="protein sequence ID" value="BDU74241.1"/>
    <property type="molecule type" value="Genomic_DNA"/>
</dbReference>
<dbReference type="GO" id="GO:0055085">
    <property type="term" value="P:transmembrane transport"/>
    <property type="evidence" value="ECO:0007669"/>
    <property type="project" value="InterPro"/>
</dbReference>
<dbReference type="SUPFAM" id="SSF161098">
    <property type="entry name" value="MetI-like"/>
    <property type="match status" value="1"/>
</dbReference>
<dbReference type="AlphaFoldDB" id="A0AA48KA49"/>
<dbReference type="RefSeq" id="WP_316415900.1">
    <property type="nucleotide sequence ID" value="NZ_AP027080.1"/>
</dbReference>
<comment type="similarity">
    <text evidence="7">Belongs to the binding-protein-dependent transport system permease family.</text>
</comment>
<evidence type="ECO:0000256" key="4">
    <source>
        <dbReference type="ARBA" id="ARBA00022692"/>
    </source>
</evidence>
<dbReference type="InterPro" id="IPR035906">
    <property type="entry name" value="MetI-like_sf"/>
</dbReference>
<protein>
    <recommendedName>
        <fullName evidence="8">ABC transmembrane type-1 domain-containing protein</fullName>
    </recommendedName>
</protein>
<keyword evidence="3" id="KW-1003">Cell membrane</keyword>
<evidence type="ECO:0000256" key="2">
    <source>
        <dbReference type="ARBA" id="ARBA00022448"/>
    </source>
</evidence>
<dbReference type="InterPro" id="IPR000515">
    <property type="entry name" value="MetI-like"/>
</dbReference>
<evidence type="ECO:0000313" key="10">
    <source>
        <dbReference type="Proteomes" id="UP001238179"/>
    </source>
</evidence>
<feature type="transmembrane region" description="Helical" evidence="7">
    <location>
        <begin position="158"/>
        <end position="180"/>
    </location>
</feature>
<feature type="transmembrane region" description="Helical" evidence="7">
    <location>
        <begin position="89"/>
        <end position="107"/>
    </location>
</feature>
<keyword evidence="4 7" id="KW-0812">Transmembrane</keyword>
<evidence type="ECO:0000259" key="8">
    <source>
        <dbReference type="PROSITE" id="PS50928"/>
    </source>
</evidence>
<evidence type="ECO:0000256" key="7">
    <source>
        <dbReference type="RuleBase" id="RU363032"/>
    </source>
</evidence>
<dbReference type="CDD" id="cd06261">
    <property type="entry name" value="TM_PBP2"/>
    <property type="match status" value="1"/>
</dbReference>
<feature type="transmembrane region" description="Helical" evidence="7">
    <location>
        <begin position="128"/>
        <end position="146"/>
    </location>
</feature>
<keyword evidence="5 7" id="KW-1133">Transmembrane helix</keyword>
<dbReference type="PANTHER" id="PTHR30465">
    <property type="entry name" value="INNER MEMBRANE ABC TRANSPORTER"/>
    <property type="match status" value="1"/>
</dbReference>